<dbReference type="InterPro" id="IPR036855">
    <property type="entry name" value="Znf_CCCH_sf"/>
</dbReference>
<comment type="caution">
    <text evidence="7">The sequence shown here is derived from an EMBL/GenBank/DDBJ whole genome shotgun (WGS) entry which is preliminary data.</text>
</comment>
<reference evidence="8 9" key="2">
    <citation type="submission" date="2024-05" db="EMBL/GenBank/DDBJ databases">
        <authorList>
            <person name="Chen Y."/>
            <person name="Shah S."/>
            <person name="Dougan E. K."/>
            <person name="Thang M."/>
            <person name="Chan C."/>
        </authorList>
    </citation>
    <scope>NUCLEOTIDE SEQUENCE [LARGE SCALE GENOMIC DNA]</scope>
</reference>
<evidence type="ECO:0000313" key="8">
    <source>
        <dbReference type="EMBL" id="CAL4781793.1"/>
    </source>
</evidence>
<keyword evidence="9" id="KW-1185">Reference proteome</keyword>
<evidence type="ECO:0000256" key="1">
    <source>
        <dbReference type="ARBA" id="ARBA00022723"/>
    </source>
</evidence>
<dbReference type="Proteomes" id="UP001152797">
    <property type="component" value="Unassembled WGS sequence"/>
</dbReference>
<feature type="zinc finger region" description="C3H1-type" evidence="4">
    <location>
        <begin position="62"/>
        <end position="85"/>
    </location>
</feature>
<keyword evidence="2 4" id="KW-0863">Zinc-finger</keyword>
<protein>
    <submittedName>
        <fullName evidence="8">C3H1-type domain-containing protein</fullName>
    </submittedName>
</protein>
<feature type="domain" description="C3H1-type" evidence="6">
    <location>
        <begin position="62"/>
        <end position="85"/>
    </location>
</feature>
<keyword evidence="1 4" id="KW-0479">Metal-binding</keyword>
<gene>
    <name evidence="7" type="ORF">C1SCF055_LOCUS21126</name>
</gene>
<dbReference type="EMBL" id="CAMXCT010001957">
    <property type="protein sequence ID" value="CAI3994481.1"/>
    <property type="molecule type" value="Genomic_DNA"/>
</dbReference>
<feature type="region of interest" description="Disordered" evidence="5">
    <location>
        <begin position="87"/>
        <end position="117"/>
    </location>
</feature>
<evidence type="ECO:0000256" key="5">
    <source>
        <dbReference type="SAM" id="MobiDB-lite"/>
    </source>
</evidence>
<dbReference type="EMBL" id="CAMXCT020001957">
    <property type="protein sequence ID" value="CAL1147856.1"/>
    <property type="molecule type" value="Genomic_DNA"/>
</dbReference>
<dbReference type="GO" id="GO:0008270">
    <property type="term" value="F:zinc ion binding"/>
    <property type="evidence" value="ECO:0007669"/>
    <property type="project" value="UniProtKB-KW"/>
</dbReference>
<evidence type="ECO:0000256" key="3">
    <source>
        <dbReference type="ARBA" id="ARBA00022833"/>
    </source>
</evidence>
<proteinExistence type="predicted"/>
<evidence type="ECO:0000313" key="9">
    <source>
        <dbReference type="Proteomes" id="UP001152797"/>
    </source>
</evidence>
<sequence>MAGSSQISQAGHIIFENAGDVTSSETEDERYEPTSKDPAPVDSSKAASVGSLTHGSPAGCRPCAFYLSSTGCRNGIECSFCHMDHAPEERQLPKPSSRPAKGKRDKDKRRIAVGMPR</sequence>
<dbReference type="AlphaFoldDB" id="A0A9P1CQI3"/>
<feature type="region of interest" description="Disordered" evidence="5">
    <location>
        <begin position="1"/>
        <end position="59"/>
    </location>
</feature>
<keyword evidence="3 4" id="KW-0862">Zinc</keyword>
<reference evidence="7" key="1">
    <citation type="submission" date="2022-10" db="EMBL/GenBank/DDBJ databases">
        <authorList>
            <person name="Chen Y."/>
            <person name="Dougan E. K."/>
            <person name="Chan C."/>
            <person name="Rhodes N."/>
            <person name="Thang M."/>
        </authorList>
    </citation>
    <scope>NUCLEOTIDE SEQUENCE</scope>
</reference>
<evidence type="ECO:0000259" key="6">
    <source>
        <dbReference type="PROSITE" id="PS50103"/>
    </source>
</evidence>
<dbReference type="PROSITE" id="PS50103">
    <property type="entry name" value="ZF_C3H1"/>
    <property type="match status" value="1"/>
</dbReference>
<dbReference type="SUPFAM" id="SSF90229">
    <property type="entry name" value="CCCH zinc finger"/>
    <property type="match status" value="1"/>
</dbReference>
<name>A0A9P1CQI3_9DINO</name>
<evidence type="ECO:0000313" key="7">
    <source>
        <dbReference type="EMBL" id="CAI3994481.1"/>
    </source>
</evidence>
<evidence type="ECO:0000256" key="4">
    <source>
        <dbReference type="PROSITE-ProRule" id="PRU00723"/>
    </source>
</evidence>
<organism evidence="7">
    <name type="scientific">Cladocopium goreaui</name>
    <dbReference type="NCBI Taxonomy" id="2562237"/>
    <lineage>
        <taxon>Eukaryota</taxon>
        <taxon>Sar</taxon>
        <taxon>Alveolata</taxon>
        <taxon>Dinophyceae</taxon>
        <taxon>Suessiales</taxon>
        <taxon>Symbiodiniaceae</taxon>
        <taxon>Cladocopium</taxon>
    </lineage>
</organism>
<dbReference type="InterPro" id="IPR000571">
    <property type="entry name" value="Znf_CCCH"/>
</dbReference>
<dbReference type="EMBL" id="CAMXCT030001957">
    <property type="protein sequence ID" value="CAL4781793.1"/>
    <property type="molecule type" value="Genomic_DNA"/>
</dbReference>
<dbReference type="OrthoDB" id="435819at2759"/>
<accession>A0A9P1CQI3</accession>
<evidence type="ECO:0000256" key="2">
    <source>
        <dbReference type="ARBA" id="ARBA00022771"/>
    </source>
</evidence>